<dbReference type="RefSeq" id="WP_147328475.1">
    <property type="nucleotide sequence ID" value="NZ_CP144375.1"/>
</dbReference>
<feature type="chain" id="PRO_5017684540" description="Glycoprotein" evidence="3">
    <location>
        <begin position="37"/>
        <end position="742"/>
    </location>
</feature>
<protein>
    <recommendedName>
        <fullName evidence="6">Glycoprotein</fullName>
    </recommendedName>
</protein>
<keyword evidence="2" id="KW-0472">Membrane</keyword>
<keyword evidence="3" id="KW-0732">Signal</keyword>
<dbReference type="OrthoDB" id="3797035at2"/>
<feature type="region of interest" description="Disordered" evidence="1">
    <location>
        <begin position="702"/>
        <end position="742"/>
    </location>
</feature>
<keyword evidence="2" id="KW-1133">Transmembrane helix</keyword>
<name>A0A3E0HTU4_9PSEU</name>
<sequence>MSELASSPWSTGKKLLAVVAAAGVAALTVTPSSATAQESDQQNRIKISITQVTPEPVTSTQPDTVQVTGTLANVGDRRVSNAQIRLERGDRLDENGLRTALSKPQTGVKFSEFQPAAPSLAPGQQVNFTIAVTLHAVSNNSLEVDQPGVYPLMVNVNGVPDFGGTAKIGEATTLLPVLSVPGGGEQQKPQTPAKTTVLWPLADRPHLVTADTAGNAVLADDDLADSLAPTGRLTNLLAAYEQAPPGLTQAICLAIDPDLVATLQSMSAGYRVQTPAGLVAGKGQSYAHAWLDRLKGDVPGRCVFALPGADADLNALARAGATSLVQYALVNNELKTALGVAPLSGMTWPIDGQLDPKTLAAFTDNSKKTLDTSLLSGAKVSSVLLSAATVPGTDPVQLGDKGPRVIRVDDLVTSALAAGPTAALSALQLHAGSSLPIVIAPPHVWTASPADAATLLNGVQTLADQLYLAPTALAALASGPTPTSKVAPGYGEQATELSPTAAGNVAQANTHAWDLYNSMDQEPASTVTPDQVMAPTFDALLRAGSGAWRGNDAAAALALAAPDAMLRDLQSQVGIMEPKSPITLASQDSPLLVTVYNRLQVRVKVGVKLQPLNGITAAPSYQWIPAGLPRDLQINANVARSGRFTVVVSLATTSGATELGSPARIDLTSTAFGTVNLIITGLAAFVLFALSGRRIYRRIAAARKRRTEPPAETDAEVTEPMHTPVPEKLTAGVPGDERSNDR</sequence>
<dbReference type="InterPro" id="IPR010916">
    <property type="entry name" value="TonB_box_CS"/>
</dbReference>
<dbReference type="EMBL" id="QUNO01000004">
    <property type="protein sequence ID" value="REH49864.1"/>
    <property type="molecule type" value="Genomic_DNA"/>
</dbReference>
<organism evidence="4 5">
    <name type="scientific">Kutzneria buriramensis</name>
    <dbReference type="NCBI Taxonomy" id="1045776"/>
    <lineage>
        <taxon>Bacteria</taxon>
        <taxon>Bacillati</taxon>
        <taxon>Actinomycetota</taxon>
        <taxon>Actinomycetes</taxon>
        <taxon>Pseudonocardiales</taxon>
        <taxon>Pseudonocardiaceae</taxon>
        <taxon>Kutzneria</taxon>
    </lineage>
</organism>
<proteinExistence type="predicted"/>
<keyword evidence="5" id="KW-1185">Reference proteome</keyword>
<evidence type="ECO:0000256" key="2">
    <source>
        <dbReference type="SAM" id="Phobius"/>
    </source>
</evidence>
<evidence type="ECO:0000256" key="3">
    <source>
        <dbReference type="SAM" id="SignalP"/>
    </source>
</evidence>
<dbReference type="AlphaFoldDB" id="A0A3E0HTU4"/>
<evidence type="ECO:0000313" key="4">
    <source>
        <dbReference type="EMBL" id="REH49864.1"/>
    </source>
</evidence>
<gene>
    <name evidence="4" type="ORF">BCF44_104127</name>
</gene>
<comment type="caution">
    <text evidence="4">The sequence shown here is derived from an EMBL/GenBank/DDBJ whole genome shotgun (WGS) entry which is preliminary data.</text>
</comment>
<accession>A0A3E0HTU4</accession>
<feature type="transmembrane region" description="Helical" evidence="2">
    <location>
        <begin position="671"/>
        <end position="690"/>
    </location>
</feature>
<feature type="signal peptide" evidence="3">
    <location>
        <begin position="1"/>
        <end position="36"/>
    </location>
</feature>
<evidence type="ECO:0008006" key="6">
    <source>
        <dbReference type="Google" id="ProtNLM"/>
    </source>
</evidence>
<evidence type="ECO:0000313" key="5">
    <source>
        <dbReference type="Proteomes" id="UP000256269"/>
    </source>
</evidence>
<dbReference type="Proteomes" id="UP000256269">
    <property type="component" value="Unassembled WGS sequence"/>
</dbReference>
<dbReference type="PROSITE" id="PS00430">
    <property type="entry name" value="TONB_DEPENDENT_REC_1"/>
    <property type="match status" value="1"/>
</dbReference>
<evidence type="ECO:0000256" key="1">
    <source>
        <dbReference type="SAM" id="MobiDB-lite"/>
    </source>
</evidence>
<keyword evidence="2" id="KW-0812">Transmembrane</keyword>
<reference evidence="4 5" key="1">
    <citation type="submission" date="2018-08" db="EMBL/GenBank/DDBJ databases">
        <title>Genomic Encyclopedia of Archaeal and Bacterial Type Strains, Phase II (KMG-II): from individual species to whole genera.</title>
        <authorList>
            <person name="Goeker M."/>
        </authorList>
    </citation>
    <scope>NUCLEOTIDE SEQUENCE [LARGE SCALE GENOMIC DNA]</scope>
    <source>
        <strain evidence="4 5">DSM 45791</strain>
    </source>
</reference>